<gene>
    <name evidence="2" type="ORF">B0H63DRAFT_291263</name>
</gene>
<reference evidence="2" key="2">
    <citation type="submission" date="2023-06" db="EMBL/GenBank/DDBJ databases">
        <authorList>
            <consortium name="Lawrence Berkeley National Laboratory"/>
            <person name="Haridas S."/>
            <person name="Hensen N."/>
            <person name="Bonometti L."/>
            <person name="Westerberg I."/>
            <person name="Brannstrom I.O."/>
            <person name="Guillou S."/>
            <person name="Cros-Aarteil S."/>
            <person name="Calhoun S."/>
            <person name="Kuo A."/>
            <person name="Mondo S."/>
            <person name="Pangilinan J."/>
            <person name="Riley R."/>
            <person name="LaButti K."/>
            <person name="Andreopoulos B."/>
            <person name="Lipzen A."/>
            <person name="Chen C."/>
            <person name="Yanf M."/>
            <person name="Daum C."/>
            <person name="Ng V."/>
            <person name="Clum A."/>
            <person name="Steindorff A."/>
            <person name="Ohm R."/>
            <person name="Martin F."/>
            <person name="Silar P."/>
            <person name="Natvig D."/>
            <person name="Lalanne C."/>
            <person name="Gautier V."/>
            <person name="Ament-velasquez S.L."/>
            <person name="Kruys A."/>
            <person name="Hutchinson M.I."/>
            <person name="Powell A.J."/>
            <person name="Barry K."/>
            <person name="Miller A.N."/>
            <person name="Grigoriev I.V."/>
            <person name="Debuchy R."/>
            <person name="Gladieux P."/>
            <person name="Thoren M.H."/>
            <person name="Johannesson H."/>
        </authorList>
    </citation>
    <scope>NUCLEOTIDE SEQUENCE</scope>
    <source>
        <strain evidence="2">CBS 232.78</strain>
    </source>
</reference>
<proteinExistence type="predicted"/>
<comment type="caution">
    <text evidence="2">The sequence shown here is derived from an EMBL/GenBank/DDBJ whole genome shotgun (WGS) entry which is preliminary data.</text>
</comment>
<organism evidence="2 3">
    <name type="scientific">Podospora didyma</name>
    <dbReference type="NCBI Taxonomy" id="330526"/>
    <lineage>
        <taxon>Eukaryota</taxon>
        <taxon>Fungi</taxon>
        <taxon>Dikarya</taxon>
        <taxon>Ascomycota</taxon>
        <taxon>Pezizomycotina</taxon>
        <taxon>Sordariomycetes</taxon>
        <taxon>Sordariomycetidae</taxon>
        <taxon>Sordariales</taxon>
        <taxon>Podosporaceae</taxon>
        <taxon>Podospora</taxon>
    </lineage>
</organism>
<keyword evidence="3" id="KW-1185">Reference proteome</keyword>
<feature type="chain" id="PRO_5042165239" evidence="1">
    <location>
        <begin position="23"/>
        <end position="91"/>
    </location>
</feature>
<reference evidence="2" key="1">
    <citation type="journal article" date="2023" name="Mol. Phylogenet. Evol.">
        <title>Genome-scale phylogeny and comparative genomics of the fungal order Sordariales.</title>
        <authorList>
            <person name="Hensen N."/>
            <person name="Bonometti L."/>
            <person name="Westerberg I."/>
            <person name="Brannstrom I.O."/>
            <person name="Guillou S."/>
            <person name="Cros-Aarteil S."/>
            <person name="Calhoun S."/>
            <person name="Haridas S."/>
            <person name="Kuo A."/>
            <person name="Mondo S."/>
            <person name="Pangilinan J."/>
            <person name="Riley R."/>
            <person name="LaButti K."/>
            <person name="Andreopoulos B."/>
            <person name="Lipzen A."/>
            <person name="Chen C."/>
            <person name="Yan M."/>
            <person name="Daum C."/>
            <person name="Ng V."/>
            <person name="Clum A."/>
            <person name="Steindorff A."/>
            <person name="Ohm R.A."/>
            <person name="Martin F."/>
            <person name="Silar P."/>
            <person name="Natvig D.O."/>
            <person name="Lalanne C."/>
            <person name="Gautier V."/>
            <person name="Ament-Velasquez S.L."/>
            <person name="Kruys A."/>
            <person name="Hutchinson M.I."/>
            <person name="Powell A.J."/>
            <person name="Barry K."/>
            <person name="Miller A.N."/>
            <person name="Grigoriev I.V."/>
            <person name="Debuchy R."/>
            <person name="Gladieux P."/>
            <person name="Hiltunen Thoren M."/>
            <person name="Johannesson H."/>
        </authorList>
    </citation>
    <scope>NUCLEOTIDE SEQUENCE</scope>
    <source>
        <strain evidence="2">CBS 232.78</strain>
    </source>
</reference>
<dbReference type="AlphaFoldDB" id="A0AAE0K904"/>
<evidence type="ECO:0000313" key="3">
    <source>
        <dbReference type="Proteomes" id="UP001285441"/>
    </source>
</evidence>
<evidence type="ECO:0000313" key="2">
    <source>
        <dbReference type="EMBL" id="KAK3372276.1"/>
    </source>
</evidence>
<name>A0AAE0K904_9PEZI</name>
<feature type="signal peptide" evidence="1">
    <location>
        <begin position="1"/>
        <end position="22"/>
    </location>
</feature>
<keyword evidence="1" id="KW-0732">Signal</keyword>
<dbReference type="EMBL" id="JAULSW010000008">
    <property type="protein sequence ID" value="KAK3372276.1"/>
    <property type="molecule type" value="Genomic_DNA"/>
</dbReference>
<dbReference type="Proteomes" id="UP001285441">
    <property type="component" value="Unassembled WGS sequence"/>
</dbReference>
<accession>A0AAE0K904</accession>
<evidence type="ECO:0000256" key="1">
    <source>
        <dbReference type="SAM" id="SignalP"/>
    </source>
</evidence>
<protein>
    <submittedName>
        <fullName evidence="2">Uncharacterized protein</fullName>
    </submittedName>
</protein>
<sequence length="91" mass="10209">MPILSILSSQSILDLLIPVSMAISFSSQPANWPTQRVLQDDRCFTPISQLLLYSQPQPLRQLYPYTADRTPPSGPDVKCKNSLKSLLLYMA</sequence>